<name>A0ABR1AF43_POLSC</name>
<keyword evidence="3" id="KW-1185">Reference proteome</keyword>
<sequence>MSRGVPGRLDGQFGPFRVSPGRRSEEKETGRRTFCLNHSPYEWLPRHLTIGKGQDTKREESDEFETSHDGDLPVESAETVRSARLRPRKRYVPEVGTHAEFDYAKEKGKGDLKLTVHSVPDKNLIIQVHLHGPVKNGIREDDDDEGLRLTLPTFTPQLHSFTIVSVAEMNTKTENNRASPFVLTRWREGLERDRVEEDGIISLTALSTTMTTSPGD</sequence>
<dbReference type="Proteomes" id="UP001359485">
    <property type="component" value="Unassembled WGS sequence"/>
</dbReference>
<proteinExistence type="predicted"/>
<evidence type="ECO:0000313" key="2">
    <source>
        <dbReference type="EMBL" id="KAK6618112.1"/>
    </source>
</evidence>
<dbReference type="EMBL" id="JAWJWF010000050">
    <property type="protein sequence ID" value="KAK6618112.1"/>
    <property type="molecule type" value="Genomic_DNA"/>
</dbReference>
<organism evidence="2 3">
    <name type="scientific">Polyplax serrata</name>
    <name type="common">Common mouse louse</name>
    <dbReference type="NCBI Taxonomy" id="468196"/>
    <lineage>
        <taxon>Eukaryota</taxon>
        <taxon>Metazoa</taxon>
        <taxon>Ecdysozoa</taxon>
        <taxon>Arthropoda</taxon>
        <taxon>Hexapoda</taxon>
        <taxon>Insecta</taxon>
        <taxon>Pterygota</taxon>
        <taxon>Neoptera</taxon>
        <taxon>Paraneoptera</taxon>
        <taxon>Psocodea</taxon>
        <taxon>Troctomorpha</taxon>
        <taxon>Phthiraptera</taxon>
        <taxon>Anoplura</taxon>
        <taxon>Polyplacidae</taxon>
        <taxon>Polyplax</taxon>
    </lineage>
</organism>
<feature type="region of interest" description="Disordered" evidence="1">
    <location>
        <begin position="52"/>
        <end position="72"/>
    </location>
</feature>
<comment type="caution">
    <text evidence="2">The sequence shown here is derived from an EMBL/GenBank/DDBJ whole genome shotgun (WGS) entry which is preliminary data.</text>
</comment>
<accession>A0ABR1AF43</accession>
<feature type="compositionally biased region" description="Basic and acidic residues" evidence="1">
    <location>
        <begin position="54"/>
        <end position="71"/>
    </location>
</feature>
<evidence type="ECO:0000256" key="1">
    <source>
        <dbReference type="SAM" id="MobiDB-lite"/>
    </source>
</evidence>
<reference evidence="2 3" key="1">
    <citation type="submission" date="2023-09" db="EMBL/GenBank/DDBJ databases">
        <title>Genomes of two closely related lineages of the louse Polyplax serrata with different host specificities.</title>
        <authorList>
            <person name="Martinu J."/>
            <person name="Tarabai H."/>
            <person name="Stefka J."/>
            <person name="Hypsa V."/>
        </authorList>
    </citation>
    <scope>NUCLEOTIDE SEQUENCE [LARGE SCALE GENOMIC DNA]</scope>
    <source>
        <strain evidence="2">98ZLc_SE</strain>
    </source>
</reference>
<feature type="region of interest" description="Disordered" evidence="1">
    <location>
        <begin position="1"/>
        <end position="32"/>
    </location>
</feature>
<gene>
    <name evidence="2" type="ORF">RUM44_002555</name>
</gene>
<evidence type="ECO:0000313" key="3">
    <source>
        <dbReference type="Proteomes" id="UP001359485"/>
    </source>
</evidence>
<feature type="compositionally biased region" description="Basic and acidic residues" evidence="1">
    <location>
        <begin position="22"/>
        <end position="31"/>
    </location>
</feature>
<protein>
    <submittedName>
        <fullName evidence="2">Uncharacterized protein</fullName>
    </submittedName>
</protein>